<evidence type="ECO:0000313" key="7">
    <source>
        <dbReference type="EMBL" id="KAG5521089.1"/>
    </source>
</evidence>
<dbReference type="EMBL" id="JACTNZ010000012">
    <property type="protein sequence ID" value="KAG5521089.1"/>
    <property type="molecule type" value="Genomic_DNA"/>
</dbReference>
<organism evidence="7 8">
    <name type="scientific">Rhododendron griersonianum</name>
    <dbReference type="NCBI Taxonomy" id="479676"/>
    <lineage>
        <taxon>Eukaryota</taxon>
        <taxon>Viridiplantae</taxon>
        <taxon>Streptophyta</taxon>
        <taxon>Embryophyta</taxon>
        <taxon>Tracheophyta</taxon>
        <taxon>Spermatophyta</taxon>
        <taxon>Magnoliopsida</taxon>
        <taxon>eudicotyledons</taxon>
        <taxon>Gunneridae</taxon>
        <taxon>Pentapetalae</taxon>
        <taxon>asterids</taxon>
        <taxon>Ericales</taxon>
        <taxon>Ericaceae</taxon>
        <taxon>Ericoideae</taxon>
        <taxon>Rhodoreae</taxon>
        <taxon>Rhododendron</taxon>
    </lineage>
</organism>
<feature type="domain" description="GST C-terminal" evidence="6">
    <location>
        <begin position="1"/>
        <end position="119"/>
    </location>
</feature>
<gene>
    <name evidence="7" type="ORF">RHGRI_033596</name>
</gene>
<dbReference type="Gene3D" id="1.20.1050.10">
    <property type="match status" value="1"/>
</dbReference>
<evidence type="ECO:0000256" key="3">
    <source>
        <dbReference type="ARBA" id="ARBA00025743"/>
    </source>
</evidence>
<dbReference type="GO" id="GO:0004364">
    <property type="term" value="F:glutathione transferase activity"/>
    <property type="evidence" value="ECO:0007669"/>
    <property type="project" value="UniProtKB-UniRule"/>
</dbReference>
<dbReference type="CDD" id="cd03185">
    <property type="entry name" value="GST_C_Tau"/>
    <property type="match status" value="1"/>
</dbReference>
<evidence type="ECO:0000256" key="1">
    <source>
        <dbReference type="ARBA" id="ARBA00022575"/>
    </source>
</evidence>
<keyword evidence="2 5" id="KW-0808">Transferase</keyword>
<dbReference type="InterPro" id="IPR036282">
    <property type="entry name" value="Glutathione-S-Trfase_C_sf"/>
</dbReference>
<dbReference type="InterPro" id="IPR045073">
    <property type="entry name" value="Omega/Tau-like"/>
</dbReference>
<reference evidence="7" key="1">
    <citation type="submission" date="2020-08" db="EMBL/GenBank/DDBJ databases">
        <title>Plant Genome Project.</title>
        <authorList>
            <person name="Zhang R.-G."/>
        </authorList>
    </citation>
    <scope>NUCLEOTIDE SEQUENCE</scope>
    <source>
        <strain evidence="7">WSP0</strain>
        <tissue evidence="7">Leaf</tissue>
    </source>
</reference>
<comment type="subcellular location">
    <subcellularLocation>
        <location evidence="5">Cytoplasm</location>
        <location evidence="5">Cytosol</location>
    </subcellularLocation>
</comment>
<name>A0AAV6I2X1_9ERIC</name>
<dbReference type="GO" id="GO:0006749">
    <property type="term" value="P:glutathione metabolic process"/>
    <property type="evidence" value="ECO:0007669"/>
    <property type="project" value="InterPro"/>
</dbReference>
<sequence length="126" mass="13659">MIAAQWWPTIIVLRNAVGEEAQAAALEKVIEGLVPLEDASTKCSKGKDFFGGDTIGYLDIAFGSFLGWISAIEVMANVKLLDETKTPGLFEWAKMFGSNAAVKDVIPKTKVLVEVIKKFVARANAQ</sequence>
<dbReference type="GO" id="GO:0005829">
    <property type="term" value="C:cytosol"/>
    <property type="evidence" value="ECO:0007669"/>
    <property type="project" value="UniProtKB-SubCell"/>
</dbReference>
<comment type="similarity">
    <text evidence="3">Belongs to the GST superfamily. Tau family.</text>
</comment>
<evidence type="ECO:0000256" key="2">
    <source>
        <dbReference type="ARBA" id="ARBA00022679"/>
    </source>
</evidence>
<evidence type="ECO:0000256" key="5">
    <source>
        <dbReference type="RuleBase" id="RU369102"/>
    </source>
</evidence>
<comment type="catalytic activity">
    <reaction evidence="4 5">
        <text>RX + glutathione = an S-substituted glutathione + a halide anion + H(+)</text>
        <dbReference type="Rhea" id="RHEA:16437"/>
        <dbReference type="ChEBI" id="CHEBI:15378"/>
        <dbReference type="ChEBI" id="CHEBI:16042"/>
        <dbReference type="ChEBI" id="CHEBI:17792"/>
        <dbReference type="ChEBI" id="CHEBI:57925"/>
        <dbReference type="ChEBI" id="CHEBI:90779"/>
        <dbReference type="EC" id="2.5.1.18"/>
    </reaction>
</comment>
<evidence type="ECO:0000313" key="8">
    <source>
        <dbReference type="Proteomes" id="UP000823749"/>
    </source>
</evidence>
<dbReference type="PANTHER" id="PTHR11260">
    <property type="entry name" value="GLUTATHIONE S-TRANSFERASE, GST, SUPERFAMILY, GST DOMAIN CONTAINING"/>
    <property type="match status" value="1"/>
</dbReference>
<dbReference type="FunFam" id="1.20.1050.10:FF:000016">
    <property type="entry name" value="Glutathione S-transferase U9"/>
    <property type="match status" value="1"/>
</dbReference>
<evidence type="ECO:0000259" key="6">
    <source>
        <dbReference type="PROSITE" id="PS50405"/>
    </source>
</evidence>
<dbReference type="EC" id="2.5.1.18" evidence="5"/>
<dbReference type="AlphaFoldDB" id="A0AAV6I2X1"/>
<dbReference type="InterPro" id="IPR045074">
    <property type="entry name" value="GST_C_Tau"/>
</dbReference>
<dbReference type="PROSITE" id="PS50405">
    <property type="entry name" value="GST_CTER"/>
    <property type="match status" value="1"/>
</dbReference>
<keyword evidence="1" id="KW-0216">Detoxification</keyword>
<evidence type="ECO:0000256" key="4">
    <source>
        <dbReference type="ARBA" id="ARBA00047960"/>
    </source>
</evidence>
<proteinExistence type="inferred from homology"/>
<dbReference type="InterPro" id="IPR010987">
    <property type="entry name" value="Glutathione-S-Trfase_C-like"/>
</dbReference>
<protein>
    <recommendedName>
        <fullName evidence="5">Glutathione S-transferase</fullName>
        <ecNumber evidence="5">2.5.1.18</ecNumber>
    </recommendedName>
</protein>
<dbReference type="GO" id="GO:0009407">
    <property type="term" value="P:toxin catabolic process"/>
    <property type="evidence" value="ECO:0007669"/>
    <property type="project" value="UniProtKB-ARBA"/>
</dbReference>
<dbReference type="Pfam" id="PF13410">
    <property type="entry name" value="GST_C_2"/>
    <property type="match status" value="1"/>
</dbReference>
<comment type="caution">
    <text evidence="7">The sequence shown here is derived from an EMBL/GenBank/DDBJ whole genome shotgun (WGS) entry which is preliminary data.</text>
</comment>
<comment type="function">
    <text evidence="5">Is involved in the conjugation of reduced glutathione to a wide number of exogenous and endogenous hydrophobic electrophiles.</text>
</comment>
<dbReference type="PANTHER" id="PTHR11260:SF615">
    <property type="entry name" value="GLUTATHIONE S-TRANSFERASE U17"/>
    <property type="match status" value="1"/>
</dbReference>
<dbReference type="SUPFAM" id="SSF47616">
    <property type="entry name" value="GST C-terminal domain-like"/>
    <property type="match status" value="1"/>
</dbReference>
<dbReference type="Proteomes" id="UP000823749">
    <property type="component" value="Chromosome 12"/>
</dbReference>
<keyword evidence="8" id="KW-1185">Reference proteome</keyword>
<keyword evidence="5" id="KW-0963">Cytoplasm</keyword>
<accession>A0AAV6I2X1</accession>